<organism evidence="2 3">
    <name type="scientific">Glarea lozoyensis (strain ATCC 20868 / MF5171)</name>
    <dbReference type="NCBI Taxonomy" id="1116229"/>
    <lineage>
        <taxon>Eukaryota</taxon>
        <taxon>Fungi</taxon>
        <taxon>Dikarya</taxon>
        <taxon>Ascomycota</taxon>
        <taxon>Pezizomycotina</taxon>
        <taxon>Leotiomycetes</taxon>
        <taxon>Helotiales</taxon>
        <taxon>Helotiaceae</taxon>
        <taxon>Glarea</taxon>
    </lineage>
</organism>
<evidence type="ECO:0000313" key="3">
    <source>
        <dbReference type="Proteomes" id="UP000016922"/>
    </source>
</evidence>
<evidence type="ECO:0000313" key="2">
    <source>
        <dbReference type="EMBL" id="EPE33242.1"/>
    </source>
</evidence>
<feature type="region of interest" description="Disordered" evidence="1">
    <location>
        <begin position="30"/>
        <end position="66"/>
    </location>
</feature>
<dbReference type="AlphaFoldDB" id="S3D458"/>
<evidence type="ECO:0000256" key="1">
    <source>
        <dbReference type="SAM" id="MobiDB-lite"/>
    </source>
</evidence>
<dbReference type="EMBL" id="KE145358">
    <property type="protein sequence ID" value="EPE33242.1"/>
    <property type="molecule type" value="Genomic_DNA"/>
</dbReference>
<accession>S3D458</accession>
<sequence length="83" mass="8905">MVATILAVIAIYIAIRSWKLNRRSRNGNDIELQSLTTPQPQPASPTSYTDAAAHPGTASHPPPINRALSDTFEAVARVLRVGA</sequence>
<dbReference type="RefSeq" id="XP_008079859.1">
    <property type="nucleotide sequence ID" value="XM_008081668.1"/>
</dbReference>
<gene>
    <name evidence="2" type="ORF">GLAREA_06254</name>
</gene>
<dbReference type="OrthoDB" id="3560825at2759"/>
<reference evidence="2 3" key="1">
    <citation type="journal article" date="2013" name="BMC Genomics">
        <title>Genomics-driven discovery of the pneumocandin biosynthetic gene cluster in the fungus Glarea lozoyensis.</title>
        <authorList>
            <person name="Chen L."/>
            <person name="Yue Q."/>
            <person name="Zhang X."/>
            <person name="Xiang M."/>
            <person name="Wang C."/>
            <person name="Li S."/>
            <person name="Che Y."/>
            <person name="Ortiz-Lopez F.J."/>
            <person name="Bills G.F."/>
            <person name="Liu X."/>
            <person name="An Z."/>
        </authorList>
    </citation>
    <scope>NUCLEOTIDE SEQUENCE [LARGE SCALE GENOMIC DNA]</scope>
    <source>
        <strain evidence="3">ATCC 20868 / MF5171</strain>
    </source>
</reference>
<proteinExistence type="predicted"/>
<dbReference type="GeneID" id="19465308"/>
<name>S3D458_GLAL2</name>
<dbReference type="HOGENOM" id="CLU_2542772_0_0_1"/>
<protein>
    <submittedName>
        <fullName evidence="2">Uncharacterized protein</fullName>
    </submittedName>
</protein>
<keyword evidence="3" id="KW-1185">Reference proteome</keyword>
<dbReference type="KEGG" id="glz:GLAREA_06254"/>
<dbReference type="Proteomes" id="UP000016922">
    <property type="component" value="Unassembled WGS sequence"/>
</dbReference>